<name>A0A2P8CR15_9BACT</name>
<proteinExistence type="predicted"/>
<dbReference type="OrthoDB" id="9791538at2"/>
<dbReference type="Pfam" id="PF02566">
    <property type="entry name" value="OsmC"/>
    <property type="match status" value="1"/>
</dbReference>
<gene>
    <name evidence="1" type="ORF">B0I18_1178</name>
</gene>
<dbReference type="InterPro" id="IPR036102">
    <property type="entry name" value="OsmC/Ohrsf"/>
</dbReference>
<sequence length="132" mass="14508">MAHITAQIGKQLYKTEIRTATNLLISDEPVSAGGEDLGFSPEELLAASLGACTSATLRMYADRKGWTELGEIKVDVDFKRDVQANISYITRTITLEGELSEDQRSRLLTIAGKCPMHLTLMHPIEITTTLQA</sequence>
<dbReference type="PANTHER" id="PTHR39624:SF2">
    <property type="entry name" value="OSMC-LIKE PROTEIN"/>
    <property type="match status" value="1"/>
</dbReference>
<accession>A0A2P8CR15</accession>
<dbReference type="Proteomes" id="UP000240572">
    <property type="component" value="Unassembled WGS sequence"/>
</dbReference>
<keyword evidence="2" id="KW-1185">Reference proteome</keyword>
<dbReference type="EMBL" id="PYGD01000017">
    <property type="protein sequence ID" value="PSK87408.1"/>
    <property type="molecule type" value="Genomic_DNA"/>
</dbReference>
<dbReference type="RefSeq" id="WP_106525417.1">
    <property type="nucleotide sequence ID" value="NZ_PYGD01000017.1"/>
</dbReference>
<reference evidence="1 2" key="1">
    <citation type="submission" date="2018-03" db="EMBL/GenBank/DDBJ databases">
        <title>Genomic Encyclopedia of Type Strains, Phase III (KMG-III): the genomes of soil and plant-associated and newly described type strains.</title>
        <authorList>
            <person name="Whitman W."/>
        </authorList>
    </citation>
    <scope>NUCLEOTIDE SEQUENCE [LARGE SCALE GENOMIC DNA]</scope>
    <source>
        <strain evidence="1 2">CGMCC 1.12700</strain>
    </source>
</reference>
<dbReference type="SUPFAM" id="SSF82784">
    <property type="entry name" value="OsmC-like"/>
    <property type="match status" value="1"/>
</dbReference>
<organism evidence="1 2">
    <name type="scientific">Taibaiella chishuiensis</name>
    <dbReference type="NCBI Taxonomy" id="1434707"/>
    <lineage>
        <taxon>Bacteria</taxon>
        <taxon>Pseudomonadati</taxon>
        <taxon>Bacteroidota</taxon>
        <taxon>Chitinophagia</taxon>
        <taxon>Chitinophagales</taxon>
        <taxon>Chitinophagaceae</taxon>
        <taxon>Taibaiella</taxon>
    </lineage>
</organism>
<dbReference type="InterPro" id="IPR015946">
    <property type="entry name" value="KH_dom-like_a/b"/>
</dbReference>
<comment type="caution">
    <text evidence="1">The sequence shown here is derived from an EMBL/GenBank/DDBJ whole genome shotgun (WGS) entry which is preliminary data.</text>
</comment>
<dbReference type="PANTHER" id="PTHR39624">
    <property type="entry name" value="PROTEIN INVOLVED IN RIMO-MEDIATED BETA-METHYLTHIOLATION OF RIBOSOMAL PROTEIN S12 YCAO"/>
    <property type="match status" value="1"/>
</dbReference>
<evidence type="ECO:0000313" key="2">
    <source>
        <dbReference type="Proteomes" id="UP000240572"/>
    </source>
</evidence>
<dbReference type="AlphaFoldDB" id="A0A2P8CR15"/>
<dbReference type="Gene3D" id="3.30.300.20">
    <property type="match status" value="1"/>
</dbReference>
<protein>
    <submittedName>
        <fullName evidence="1">Putative redox protein</fullName>
    </submittedName>
</protein>
<evidence type="ECO:0000313" key="1">
    <source>
        <dbReference type="EMBL" id="PSK87408.1"/>
    </source>
</evidence>
<dbReference type="InterPro" id="IPR003718">
    <property type="entry name" value="OsmC/Ohr_fam"/>
</dbReference>